<dbReference type="PATRIC" id="fig|886882.15.peg.5888"/>
<dbReference type="PANTHER" id="PTHR37294">
    <property type="entry name" value="3'-5' EXORIBONUCLEASE YHAM"/>
    <property type="match status" value="1"/>
</dbReference>
<dbReference type="Proteomes" id="UP000006868">
    <property type="component" value="Plasmid pSC2"/>
</dbReference>
<dbReference type="KEGG" id="ppm:PPSC2_27785"/>
<dbReference type="EMBL" id="CP002214">
    <property type="protein sequence ID" value="ADO59455.1"/>
    <property type="molecule type" value="Genomic_DNA"/>
</dbReference>
<dbReference type="HOGENOM" id="CLU_871095_0_0_9"/>
<dbReference type="PANTHER" id="PTHR37294:SF1">
    <property type="entry name" value="3'-5' EXORIBONUCLEASE YHAM"/>
    <property type="match status" value="1"/>
</dbReference>
<evidence type="ECO:0000256" key="1">
    <source>
        <dbReference type="ARBA" id="ARBA00022801"/>
    </source>
</evidence>
<geneLocation type="plasmid" evidence="2 3">
    <name>pSC2</name>
</geneLocation>
<dbReference type="AlphaFoldDB" id="E3EKC8"/>
<sequence>MKTKIKDLQKGQEAIIEGTIIKDKKFKQTNSNEPWIHLKVTDQSRSSAYAKIWNELELYPVIEEMEDGTYIEANVKCTQSDEFIHIEIQSIQVIERKTKEMVDAEGLKAELRAAISGIKDLKLKKLIKVVFTRPDIKETYFKAPATMMSGYSFEGGALAYVVRSIRLVKAVALVFNEWNHNADGITAKLSEDFLTTACILEAVGRTKSLRMNGVRVEKTTEGEMFEDAYLTLKVIWEEIGKINLSDEQRLMLEHVIGSSKGKSEWGALHIPRSREAVAFGIILNLNFQMGNFEYLERHAGTEDTFAKLFKKQMYLGAYE</sequence>
<dbReference type="GO" id="GO:0031125">
    <property type="term" value="P:rRNA 3'-end processing"/>
    <property type="evidence" value="ECO:0007669"/>
    <property type="project" value="TreeGrafter"/>
</dbReference>
<evidence type="ECO:0000313" key="2">
    <source>
        <dbReference type="EMBL" id="ADO59455.1"/>
    </source>
</evidence>
<keyword evidence="1" id="KW-0378">Hydrolase</keyword>
<keyword evidence="2" id="KW-0614">Plasmid</keyword>
<dbReference type="InterPro" id="IPR050798">
    <property type="entry name" value="YhaM_exoribonuc/phosphodiest"/>
</dbReference>
<protein>
    <submittedName>
        <fullName evidence="2">Uncharacterized protein</fullName>
    </submittedName>
</protein>
<dbReference type="GO" id="GO:0016787">
    <property type="term" value="F:hydrolase activity"/>
    <property type="evidence" value="ECO:0007669"/>
    <property type="project" value="UniProtKB-KW"/>
</dbReference>
<proteinExistence type="predicted"/>
<evidence type="ECO:0000313" key="3">
    <source>
        <dbReference type="Proteomes" id="UP000006868"/>
    </source>
</evidence>
<reference evidence="2 3" key="1">
    <citation type="journal article" date="2011" name="J. Bacteriol.">
        <title>Complete genome sequence of Paenibacillus polymyxa SC2, a strain of plant growth-promoting Rhizobacterium with broad-spectrum antimicrobial activity.</title>
        <authorList>
            <person name="Ma M."/>
            <person name="Wang C."/>
            <person name="Ding Y."/>
            <person name="Li L."/>
            <person name="Shen D."/>
            <person name="Jiang X."/>
            <person name="Guan D."/>
            <person name="Cao F."/>
            <person name="Chen H."/>
            <person name="Feng R."/>
            <person name="Wang X."/>
            <person name="Ge Y."/>
            <person name="Yao L."/>
            <person name="Bing X."/>
            <person name="Yang X."/>
            <person name="Li J."/>
            <person name="Du B."/>
        </authorList>
    </citation>
    <scope>NUCLEOTIDE SEQUENCE [LARGE SCALE GENOMIC DNA]</scope>
    <source>
        <strain evidence="2 3">SC2</strain>
        <plasmid evidence="3">pSC2</plasmid>
    </source>
</reference>
<dbReference type="RefSeq" id="WP_013385869.1">
    <property type="nucleotide sequence ID" value="NC_014628.2"/>
</dbReference>
<organism evidence="2 3">
    <name type="scientific">Paenibacillus polymyxa (strain SC2)</name>
    <name type="common">Bacillus polymyxa</name>
    <dbReference type="NCBI Taxonomy" id="886882"/>
    <lineage>
        <taxon>Bacteria</taxon>
        <taxon>Bacillati</taxon>
        <taxon>Bacillota</taxon>
        <taxon>Bacilli</taxon>
        <taxon>Bacillales</taxon>
        <taxon>Paenibacillaceae</taxon>
        <taxon>Paenibacillus</taxon>
    </lineage>
</organism>
<accession>E3EKC8</accession>
<gene>
    <name evidence="2" type="ORF">PPSC2_27785</name>
</gene>
<dbReference type="eggNOG" id="COG3481">
    <property type="taxonomic scope" value="Bacteria"/>
</dbReference>
<name>E3EKC8_PAEPS</name>